<sequence length="151" mass="17108">MYIYFTDDSVRSREWLCPKCVARSSQKETGLPTTSILSGDNPGSSTPTHQRDMMQEISLLFDQMKARMEKSSESPQTPQVRTRCYACEKTDAGNKILCNPCGRWCHISCLSEDEAASIASWKCALCTVARMRASTNVMDRLVDRLERLEQK</sequence>
<protein>
    <recommendedName>
        <fullName evidence="6">PHD-type domain-containing protein</fullName>
    </recommendedName>
</protein>
<dbReference type="VEuPathDB" id="VectorBase:AMEC022219"/>
<evidence type="ECO:0000313" key="7">
    <source>
        <dbReference type="EnsemblMetazoa" id="AMEC022219-PA"/>
    </source>
</evidence>
<name>A0A182UKT2_9DIPT</name>
<dbReference type="SUPFAM" id="SSF57903">
    <property type="entry name" value="FYVE/PHD zinc finger"/>
    <property type="match status" value="1"/>
</dbReference>
<accession>A0A182UKT2</accession>
<dbReference type="Gene3D" id="3.30.40.10">
    <property type="entry name" value="Zinc/RING finger domain, C3HC4 (zinc finger)"/>
    <property type="match status" value="1"/>
</dbReference>
<dbReference type="InterPro" id="IPR019787">
    <property type="entry name" value="Znf_PHD-finger"/>
</dbReference>
<dbReference type="AlphaFoldDB" id="A0A182UKT2"/>
<evidence type="ECO:0000256" key="3">
    <source>
        <dbReference type="ARBA" id="ARBA00022833"/>
    </source>
</evidence>
<dbReference type="PROSITE" id="PS50016">
    <property type="entry name" value="ZF_PHD_2"/>
    <property type="match status" value="1"/>
</dbReference>
<evidence type="ECO:0000256" key="2">
    <source>
        <dbReference type="ARBA" id="ARBA00022771"/>
    </source>
</evidence>
<organism evidence="7 8">
    <name type="scientific">Anopheles melas</name>
    <dbReference type="NCBI Taxonomy" id="34690"/>
    <lineage>
        <taxon>Eukaryota</taxon>
        <taxon>Metazoa</taxon>
        <taxon>Ecdysozoa</taxon>
        <taxon>Arthropoda</taxon>
        <taxon>Hexapoda</taxon>
        <taxon>Insecta</taxon>
        <taxon>Pterygota</taxon>
        <taxon>Neoptera</taxon>
        <taxon>Endopterygota</taxon>
        <taxon>Diptera</taxon>
        <taxon>Nematocera</taxon>
        <taxon>Culicoidea</taxon>
        <taxon>Culicidae</taxon>
        <taxon>Anophelinae</taxon>
        <taxon>Anopheles</taxon>
    </lineage>
</organism>
<keyword evidence="2 4" id="KW-0863">Zinc-finger</keyword>
<keyword evidence="3" id="KW-0862">Zinc</keyword>
<feature type="domain" description="PHD-type" evidence="6">
    <location>
        <begin position="81"/>
        <end position="129"/>
    </location>
</feature>
<feature type="region of interest" description="Disordered" evidence="5">
    <location>
        <begin position="30"/>
        <end position="49"/>
    </location>
</feature>
<feature type="compositionally biased region" description="Polar residues" evidence="5">
    <location>
        <begin position="30"/>
        <end position="48"/>
    </location>
</feature>
<evidence type="ECO:0000313" key="8">
    <source>
        <dbReference type="Proteomes" id="UP000075902"/>
    </source>
</evidence>
<keyword evidence="8" id="KW-1185">Reference proteome</keyword>
<keyword evidence="1" id="KW-0479">Metal-binding</keyword>
<evidence type="ECO:0000259" key="6">
    <source>
        <dbReference type="PROSITE" id="PS50016"/>
    </source>
</evidence>
<evidence type="ECO:0000256" key="5">
    <source>
        <dbReference type="SAM" id="MobiDB-lite"/>
    </source>
</evidence>
<dbReference type="SMART" id="SM00249">
    <property type="entry name" value="PHD"/>
    <property type="match status" value="1"/>
</dbReference>
<dbReference type="EnsemblMetazoa" id="AMEC022219-RA">
    <property type="protein sequence ID" value="AMEC022219-PA"/>
    <property type="gene ID" value="AMEC022219"/>
</dbReference>
<dbReference type="Proteomes" id="UP000075902">
    <property type="component" value="Unassembled WGS sequence"/>
</dbReference>
<evidence type="ECO:0000256" key="4">
    <source>
        <dbReference type="PROSITE-ProRule" id="PRU00146"/>
    </source>
</evidence>
<dbReference type="InterPro" id="IPR013083">
    <property type="entry name" value="Znf_RING/FYVE/PHD"/>
</dbReference>
<reference evidence="7" key="2">
    <citation type="submission" date="2020-05" db="UniProtKB">
        <authorList>
            <consortium name="EnsemblMetazoa"/>
        </authorList>
    </citation>
    <scope>IDENTIFICATION</scope>
    <source>
        <strain evidence="7">CM1001059</strain>
    </source>
</reference>
<dbReference type="GO" id="GO:0008270">
    <property type="term" value="F:zinc ion binding"/>
    <property type="evidence" value="ECO:0007669"/>
    <property type="project" value="UniProtKB-KW"/>
</dbReference>
<dbReference type="InterPro" id="IPR001965">
    <property type="entry name" value="Znf_PHD"/>
</dbReference>
<proteinExistence type="predicted"/>
<evidence type="ECO:0000256" key="1">
    <source>
        <dbReference type="ARBA" id="ARBA00022723"/>
    </source>
</evidence>
<reference evidence="8" key="1">
    <citation type="submission" date="2014-01" db="EMBL/GenBank/DDBJ databases">
        <title>The Genome Sequence of Anopheles melas CM1001059_A (V2).</title>
        <authorList>
            <consortium name="The Broad Institute Genomics Platform"/>
            <person name="Neafsey D.E."/>
            <person name="Besansky N."/>
            <person name="Howell P."/>
            <person name="Walton C."/>
            <person name="Young S.K."/>
            <person name="Zeng Q."/>
            <person name="Gargeya S."/>
            <person name="Fitzgerald M."/>
            <person name="Haas B."/>
            <person name="Abouelleil A."/>
            <person name="Allen A.W."/>
            <person name="Alvarado L."/>
            <person name="Arachchi H.M."/>
            <person name="Berlin A.M."/>
            <person name="Chapman S.B."/>
            <person name="Gainer-Dewar J."/>
            <person name="Goldberg J."/>
            <person name="Griggs A."/>
            <person name="Gujja S."/>
            <person name="Hansen M."/>
            <person name="Howarth C."/>
            <person name="Imamovic A."/>
            <person name="Ireland A."/>
            <person name="Larimer J."/>
            <person name="McCowan C."/>
            <person name="Murphy C."/>
            <person name="Pearson M."/>
            <person name="Poon T.W."/>
            <person name="Priest M."/>
            <person name="Roberts A."/>
            <person name="Saif S."/>
            <person name="Shea T."/>
            <person name="Sisk P."/>
            <person name="Sykes S."/>
            <person name="Wortman J."/>
            <person name="Nusbaum C."/>
            <person name="Birren B."/>
        </authorList>
    </citation>
    <scope>NUCLEOTIDE SEQUENCE [LARGE SCALE GENOMIC DNA]</scope>
    <source>
        <strain evidence="8">CM1001059</strain>
    </source>
</reference>
<dbReference type="InterPro" id="IPR011011">
    <property type="entry name" value="Znf_FYVE_PHD"/>
</dbReference>